<organism evidence="2">
    <name type="scientific">Vibrio phage P018-4</name>
    <dbReference type="NCBI Taxonomy" id="3229728"/>
    <lineage>
        <taxon>Viruses</taxon>
        <taxon>Duplodnaviria</taxon>
        <taxon>Heunggongvirae</taxon>
        <taxon>Uroviricota</taxon>
        <taxon>Caudoviricetes</taxon>
    </lineage>
</organism>
<dbReference type="InterPro" id="IPR048494">
    <property type="entry name" value="Dit-like_N"/>
</dbReference>
<evidence type="ECO:0000259" key="1">
    <source>
        <dbReference type="Pfam" id="PF21821"/>
    </source>
</evidence>
<feature type="domain" description="Dit-like phage tail protein N-terminal" evidence="1">
    <location>
        <begin position="1"/>
        <end position="128"/>
    </location>
</feature>
<sequence>MDAIVSLVPVYTSTPTKYSISDKSVISNHVVKNNPTLSLTGFVGRHPIKSYSDSIVGYADLEQRPISTHDKLLEWFQNSTKLFIYSEFFQFNGYVVTSYQPKQLDVTDTLQFDLQLEYIRHVSYERGTLLEFADTTKTVDGKSKTSSSGSEKKVEEDRGWFEISRQIFEFYSDNGILDGQGGNNDN</sequence>
<dbReference type="EMBL" id="PP934186">
    <property type="protein sequence ID" value="XDG30798.1"/>
    <property type="molecule type" value="Genomic_DNA"/>
</dbReference>
<proteinExistence type="predicted"/>
<protein>
    <recommendedName>
        <fullName evidence="1">Dit-like phage tail protein N-terminal domain-containing protein</fullName>
    </recommendedName>
</protein>
<accession>A0AB39AJ92</accession>
<reference evidence="2" key="1">
    <citation type="submission" date="2024-06" db="EMBL/GenBank/DDBJ databases">
        <authorList>
            <person name="Yang R."/>
        </authorList>
    </citation>
    <scope>NUCLEOTIDE SEQUENCE</scope>
</reference>
<name>A0AB39AJ92_9CAUD</name>
<dbReference type="Pfam" id="PF21821">
    <property type="entry name" value="Dit_like"/>
    <property type="match status" value="1"/>
</dbReference>
<evidence type="ECO:0000313" key="2">
    <source>
        <dbReference type="EMBL" id="XDG30798.1"/>
    </source>
</evidence>